<evidence type="ECO:0000313" key="2">
    <source>
        <dbReference type="EMBL" id="KAF7341233.1"/>
    </source>
</evidence>
<comment type="caution">
    <text evidence="2">The sequence shown here is derived from an EMBL/GenBank/DDBJ whole genome shotgun (WGS) entry which is preliminary data.</text>
</comment>
<proteinExistence type="predicted"/>
<feature type="region of interest" description="Disordered" evidence="1">
    <location>
        <begin position="277"/>
        <end position="301"/>
    </location>
</feature>
<dbReference type="OrthoDB" id="10250320at2759"/>
<dbReference type="Proteomes" id="UP000620124">
    <property type="component" value="Unassembled WGS sequence"/>
</dbReference>
<evidence type="ECO:0000256" key="1">
    <source>
        <dbReference type="SAM" id="MobiDB-lite"/>
    </source>
</evidence>
<reference evidence="2" key="1">
    <citation type="submission" date="2020-05" db="EMBL/GenBank/DDBJ databases">
        <title>Mycena genomes resolve the evolution of fungal bioluminescence.</title>
        <authorList>
            <person name="Tsai I.J."/>
        </authorList>
    </citation>
    <scope>NUCLEOTIDE SEQUENCE</scope>
    <source>
        <strain evidence="2">CCC161011</strain>
    </source>
</reference>
<gene>
    <name evidence="2" type="ORF">MVEN_01858700</name>
</gene>
<keyword evidence="3" id="KW-1185">Reference proteome</keyword>
<evidence type="ECO:0000313" key="3">
    <source>
        <dbReference type="Proteomes" id="UP000620124"/>
    </source>
</evidence>
<name>A0A8H7CMZ5_9AGAR</name>
<accession>A0A8H7CMZ5</accession>
<organism evidence="2 3">
    <name type="scientific">Mycena venus</name>
    <dbReference type="NCBI Taxonomy" id="2733690"/>
    <lineage>
        <taxon>Eukaryota</taxon>
        <taxon>Fungi</taxon>
        <taxon>Dikarya</taxon>
        <taxon>Basidiomycota</taxon>
        <taxon>Agaricomycotina</taxon>
        <taxon>Agaricomycetes</taxon>
        <taxon>Agaricomycetidae</taxon>
        <taxon>Agaricales</taxon>
        <taxon>Marasmiineae</taxon>
        <taxon>Mycenaceae</taxon>
        <taxon>Mycena</taxon>
    </lineage>
</organism>
<sequence>MDCISGAVEYAFGKTTHSPCSLYHKKISTFVANILSRAEVAPATVLVSLVYIARARTPLHSARGVGLPACLPRRFKIHAGFDPQECALDAVYRHLLSASSSRRSIGIWELNMPESDLLAHYEALVAAVSGVRFEARLQVKFVPAKAEVEEMDMQQLAISLPDSLHSRARDFLDAQDRNTCSGVKWILSMNDRKRIGNISCKAKPKVISSGVTQSVHDKLTASLVRSSTPIYGLLQHMDPFNIVSRVKDSGDIARLAQADQTIAIHILLILQATETSLPSHSQPTPPHAADSKHSSQTPRFPHRVRSSGLIFNLDGVGFTEDQRNFIWIVILDYDNLRGRTLLST</sequence>
<protein>
    <submittedName>
        <fullName evidence="2">Cyclin N-terminal domain-containing protein</fullName>
    </submittedName>
</protein>
<dbReference type="AlphaFoldDB" id="A0A8H7CMZ5"/>
<dbReference type="EMBL" id="JACAZI010000018">
    <property type="protein sequence ID" value="KAF7341233.1"/>
    <property type="molecule type" value="Genomic_DNA"/>
</dbReference>